<dbReference type="AlphaFoldDB" id="A0A9W6NHD0"/>
<dbReference type="Pfam" id="PF01381">
    <property type="entry name" value="HTH_3"/>
    <property type="match status" value="1"/>
</dbReference>
<evidence type="ECO:0000313" key="3">
    <source>
        <dbReference type="Proteomes" id="UP001143328"/>
    </source>
</evidence>
<dbReference type="Gene3D" id="1.10.260.40">
    <property type="entry name" value="lambda repressor-like DNA-binding domains"/>
    <property type="match status" value="1"/>
</dbReference>
<dbReference type="SUPFAM" id="SSF47413">
    <property type="entry name" value="lambda repressor-like DNA-binding domains"/>
    <property type="match status" value="1"/>
</dbReference>
<evidence type="ECO:0000259" key="1">
    <source>
        <dbReference type="PROSITE" id="PS50943"/>
    </source>
</evidence>
<dbReference type="InterPro" id="IPR001387">
    <property type="entry name" value="Cro/C1-type_HTH"/>
</dbReference>
<proteinExistence type="predicted"/>
<evidence type="ECO:0000313" key="2">
    <source>
        <dbReference type="EMBL" id="GLK90762.1"/>
    </source>
</evidence>
<dbReference type="SMART" id="SM00530">
    <property type="entry name" value="HTH_XRE"/>
    <property type="match status" value="1"/>
</dbReference>
<dbReference type="GO" id="GO:0003677">
    <property type="term" value="F:DNA binding"/>
    <property type="evidence" value="ECO:0007669"/>
    <property type="project" value="InterPro"/>
</dbReference>
<reference evidence="2" key="2">
    <citation type="submission" date="2023-01" db="EMBL/GenBank/DDBJ databases">
        <authorList>
            <person name="Sun Q."/>
            <person name="Evtushenko L."/>
        </authorList>
    </citation>
    <scope>NUCLEOTIDE SEQUENCE</scope>
    <source>
        <strain evidence="2">VKM B-2935</strain>
    </source>
</reference>
<dbReference type="RefSeq" id="WP_271196940.1">
    <property type="nucleotide sequence ID" value="NZ_BSFN01000013.1"/>
</dbReference>
<sequence>MEHKRAVGEAILRVRLQKGLAQEGVGASQTYISDVERGLKSPSLEKISKISAALDVHPTSIVVLSYLLENPRTSLDELLKKVRCEVEAALGANQLL</sequence>
<name>A0A9W6NHD0_9PSED</name>
<dbReference type="CDD" id="cd00093">
    <property type="entry name" value="HTH_XRE"/>
    <property type="match status" value="1"/>
</dbReference>
<comment type="caution">
    <text evidence="2">The sequence shown here is derived from an EMBL/GenBank/DDBJ whole genome shotgun (WGS) entry which is preliminary data.</text>
</comment>
<dbReference type="InterPro" id="IPR010982">
    <property type="entry name" value="Lambda_DNA-bd_dom_sf"/>
</dbReference>
<reference evidence="2" key="1">
    <citation type="journal article" date="2014" name="Int. J. Syst. Evol. Microbiol.">
        <title>Complete genome sequence of Corynebacterium casei LMG S-19264T (=DSM 44701T), isolated from a smear-ripened cheese.</title>
        <authorList>
            <consortium name="US DOE Joint Genome Institute (JGI-PGF)"/>
            <person name="Walter F."/>
            <person name="Albersmeier A."/>
            <person name="Kalinowski J."/>
            <person name="Ruckert C."/>
        </authorList>
    </citation>
    <scope>NUCLEOTIDE SEQUENCE</scope>
    <source>
        <strain evidence="2">VKM B-2935</strain>
    </source>
</reference>
<feature type="domain" description="HTH cro/C1-type" evidence="1">
    <location>
        <begin position="11"/>
        <end position="61"/>
    </location>
</feature>
<protein>
    <submittedName>
        <fullName evidence="2">Transcriptional regulator</fullName>
    </submittedName>
</protein>
<keyword evidence="3" id="KW-1185">Reference proteome</keyword>
<dbReference type="PROSITE" id="PS50943">
    <property type="entry name" value="HTH_CROC1"/>
    <property type="match status" value="1"/>
</dbReference>
<organism evidence="2 3">
    <name type="scientific">Pseudomonas turukhanskensis</name>
    <dbReference type="NCBI Taxonomy" id="1806536"/>
    <lineage>
        <taxon>Bacteria</taxon>
        <taxon>Pseudomonadati</taxon>
        <taxon>Pseudomonadota</taxon>
        <taxon>Gammaproteobacteria</taxon>
        <taxon>Pseudomonadales</taxon>
        <taxon>Pseudomonadaceae</taxon>
        <taxon>Pseudomonas</taxon>
    </lineage>
</organism>
<accession>A0A9W6NHD0</accession>
<dbReference type="Proteomes" id="UP001143328">
    <property type="component" value="Unassembled WGS sequence"/>
</dbReference>
<gene>
    <name evidence="2" type="ORF">GCM10017655_38260</name>
</gene>
<dbReference type="EMBL" id="BSFN01000013">
    <property type="protein sequence ID" value="GLK90762.1"/>
    <property type="molecule type" value="Genomic_DNA"/>
</dbReference>